<protein>
    <recommendedName>
        <fullName evidence="1">F-box domain-containing protein</fullName>
    </recommendedName>
</protein>
<accession>A0A6A6CUY0</accession>
<dbReference type="Proteomes" id="UP000799537">
    <property type="component" value="Unassembled WGS sequence"/>
</dbReference>
<dbReference type="GeneID" id="54558292"/>
<evidence type="ECO:0000313" key="3">
    <source>
        <dbReference type="Proteomes" id="UP000799537"/>
    </source>
</evidence>
<sequence length="126" mass="14153">MSLPQKTATAPEVIGKNTLPGLPKELLEAIAKECDPSDLLALRQASRLVHNGIDRTFLHEYFTDRNHIITVGSLEDLIHITATPRMCKTLSRLTLSMPWLEQRYWGPDPKAVCSSPCMREDHSSND</sequence>
<reference evidence="2" key="1">
    <citation type="journal article" date="2020" name="Stud. Mycol.">
        <title>101 Dothideomycetes genomes: a test case for predicting lifestyles and emergence of pathogens.</title>
        <authorList>
            <person name="Haridas S."/>
            <person name="Albert R."/>
            <person name="Binder M."/>
            <person name="Bloem J."/>
            <person name="Labutti K."/>
            <person name="Salamov A."/>
            <person name="Andreopoulos B."/>
            <person name="Baker S."/>
            <person name="Barry K."/>
            <person name="Bills G."/>
            <person name="Bluhm B."/>
            <person name="Cannon C."/>
            <person name="Castanera R."/>
            <person name="Culley D."/>
            <person name="Daum C."/>
            <person name="Ezra D."/>
            <person name="Gonzalez J."/>
            <person name="Henrissat B."/>
            <person name="Kuo A."/>
            <person name="Liang C."/>
            <person name="Lipzen A."/>
            <person name="Lutzoni F."/>
            <person name="Magnuson J."/>
            <person name="Mondo S."/>
            <person name="Nolan M."/>
            <person name="Ohm R."/>
            <person name="Pangilinan J."/>
            <person name="Park H.-J."/>
            <person name="Ramirez L."/>
            <person name="Alfaro M."/>
            <person name="Sun H."/>
            <person name="Tritt A."/>
            <person name="Yoshinaga Y."/>
            <person name="Zwiers L.-H."/>
            <person name="Turgeon B."/>
            <person name="Goodwin S."/>
            <person name="Spatafora J."/>
            <person name="Crous P."/>
            <person name="Grigoriev I."/>
        </authorList>
    </citation>
    <scope>NUCLEOTIDE SEQUENCE</scope>
    <source>
        <strain evidence="2">ATCC 36951</strain>
    </source>
</reference>
<keyword evidence="3" id="KW-1185">Reference proteome</keyword>
<dbReference type="PROSITE" id="PS50181">
    <property type="entry name" value="FBOX"/>
    <property type="match status" value="1"/>
</dbReference>
<feature type="domain" description="F-box" evidence="1">
    <location>
        <begin position="16"/>
        <end position="65"/>
    </location>
</feature>
<dbReference type="InterPro" id="IPR036047">
    <property type="entry name" value="F-box-like_dom_sf"/>
</dbReference>
<dbReference type="SUPFAM" id="SSF81383">
    <property type="entry name" value="F-box domain"/>
    <property type="match status" value="1"/>
</dbReference>
<dbReference type="EMBL" id="ML993586">
    <property type="protein sequence ID" value="KAF2169998.1"/>
    <property type="molecule type" value="Genomic_DNA"/>
</dbReference>
<dbReference type="RefSeq" id="XP_033670887.1">
    <property type="nucleotide sequence ID" value="XM_033805020.1"/>
</dbReference>
<dbReference type="InterPro" id="IPR001810">
    <property type="entry name" value="F-box_dom"/>
</dbReference>
<evidence type="ECO:0000313" key="2">
    <source>
        <dbReference type="EMBL" id="KAF2169998.1"/>
    </source>
</evidence>
<dbReference type="OrthoDB" id="5279008at2759"/>
<name>A0A6A6CUY0_ZASCE</name>
<gene>
    <name evidence="2" type="ORF">M409DRAFT_19613</name>
</gene>
<organism evidence="2 3">
    <name type="scientific">Zasmidium cellare ATCC 36951</name>
    <dbReference type="NCBI Taxonomy" id="1080233"/>
    <lineage>
        <taxon>Eukaryota</taxon>
        <taxon>Fungi</taxon>
        <taxon>Dikarya</taxon>
        <taxon>Ascomycota</taxon>
        <taxon>Pezizomycotina</taxon>
        <taxon>Dothideomycetes</taxon>
        <taxon>Dothideomycetidae</taxon>
        <taxon>Mycosphaerellales</taxon>
        <taxon>Mycosphaerellaceae</taxon>
        <taxon>Zasmidium</taxon>
    </lineage>
</organism>
<proteinExistence type="predicted"/>
<dbReference type="AlphaFoldDB" id="A0A6A6CUY0"/>
<evidence type="ECO:0000259" key="1">
    <source>
        <dbReference type="PROSITE" id="PS50181"/>
    </source>
</evidence>